<proteinExistence type="predicted"/>
<dbReference type="Proteomes" id="UP000324800">
    <property type="component" value="Unassembled WGS sequence"/>
</dbReference>
<name>A0A5J4V961_9EUKA</name>
<dbReference type="AlphaFoldDB" id="A0A5J4V961"/>
<evidence type="ECO:0000313" key="2">
    <source>
        <dbReference type="Proteomes" id="UP000324800"/>
    </source>
</evidence>
<protein>
    <submittedName>
        <fullName evidence="1">Uncharacterized protein</fullName>
    </submittedName>
</protein>
<sequence length="70" mass="8548">MTRNDFNLEMIHEVKMKITLTILMAMMLLHEMMKKKMIEFPLKQEMEEQFEALYVIVHVIMLYSMDNELH</sequence>
<gene>
    <name evidence="1" type="ORF">EZS28_025460</name>
</gene>
<comment type="caution">
    <text evidence="1">The sequence shown here is derived from an EMBL/GenBank/DDBJ whole genome shotgun (WGS) entry which is preliminary data.</text>
</comment>
<evidence type="ECO:0000313" key="1">
    <source>
        <dbReference type="EMBL" id="KAA6379011.1"/>
    </source>
</evidence>
<feature type="non-terminal residue" evidence="1">
    <location>
        <position position="70"/>
    </location>
</feature>
<organism evidence="1 2">
    <name type="scientific">Streblomastix strix</name>
    <dbReference type="NCBI Taxonomy" id="222440"/>
    <lineage>
        <taxon>Eukaryota</taxon>
        <taxon>Metamonada</taxon>
        <taxon>Preaxostyla</taxon>
        <taxon>Oxymonadida</taxon>
        <taxon>Streblomastigidae</taxon>
        <taxon>Streblomastix</taxon>
    </lineage>
</organism>
<accession>A0A5J4V961</accession>
<reference evidence="1 2" key="1">
    <citation type="submission" date="2019-03" db="EMBL/GenBank/DDBJ databases">
        <title>Single cell metagenomics reveals metabolic interactions within the superorganism composed of flagellate Streblomastix strix and complex community of Bacteroidetes bacteria on its surface.</title>
        <authorList>
            <person name="Treitli S.C."/>
            <person name="Kolisko M."/>
            <person name="Husnik F."/>
            <person name="Keeling P."/>
            <person name="Hampl V."/>
        </authorList>
    </citation>
    <scope>NUCLEOTIDE SEQUENCE [LARGE SCALE GENOMIC DNA]</scope>
    <source>
        <strain evidence="1">ST1C</strain>
    </source>
</reference>
<dbReference type="EMBL" id="SNRW01008770">
    <property type="protein sequence ID" value="KAA6379011.1"/>
    <property type="molecule type" value="Genomic_DNA"/>
</dbReference>